<dbReference type="Proteomes" id="UP000663838">
    <property type="component" value="Unassembled WGS sequence"/>
</dbReference>
<organism evidence="1 2">
    <name type="scientific">Rotaria socialis</name>
    <dbReference type="NCBI Taxonomy" id="392032"/>
    <lineage>
        <taxon>Eukaryota</taxon>
        <taxon>Metazoa</taxon>
        <taxon>Spiralia</taxon>
        <taxon>Gnathifera</taxon>
        <taxon>Rotifera</taxon>
        <taxon>Eurotatoria</taxon>
        <taxon>Bdelloidea</taxon>
        <taxon>Philodinida</taxon>
        <taxon>Philodinidae</taxon>
        <taxon>Rotaria</taxon>
    </lineage>
</organism>
<gene>
    <name evidence="1" type="ORF">TOA249_LOCUS33295</name>
</gene>
<evidence type="ECO:0000313" key="1">
    <source>
        <dbReference type="EMBL" id="CAF4939923.1"/>
    </source>
</evidence>
<dbReference type="EMBL" id="CAJOBS010010245">
    <property type="protein sequence ID" value="CAF4939923.1"/>
    <property type="molecule type" value="Genomic_DNA"/>
</dbReference>
<protein>
    <submittedName>
        <fullName evidence="1">Uncharacterized protein</fullName>
    </submittedName>
</protein>
<feature type="non-terminal residue" evidence="1">
    <location>
        <position position="1"/>
    </location>
</feature>
<dbReference type="AlphaFoldDB" id="A0A821XKD8"/>
<accession>A0A821XKD8</accession>
<proteinExistence type="predicted"/>
<sequence>DLRNDRAQRIEDNPKEFSKTFEVEQWVSSRYPQAANSVLIVGGAEQKKSPEEIKKIVQKGLIGPYGLLCDELPGRQGIAEINHIPPKSAYKGTPYEKININHMPAIAMFKKDHKQTSSWGYYKKGLYQKEIQKLMRDGNMAEAVYREMIDISKLNATGKNYQHHVSSFIDMLASTHVEKAPFNSARTQTLITPNEASALKKRLQLT</sequence>
<reference evidence="1" key="1">
    <citation type="submission" date="2021-02" db="EMBL/GenBank/DDBJ databases">
        <authorList>
            <person name="Nowell W R."/>
        </authorList>
    </citation>
    <scope>NUCLEOTIDE SEQUENCE</scope>
</reference>
<comment type="caution">
    <text evidence="1">The sequence shown here is derived from an EMBL/GenBank/DDBJ whole genome shotgun (WGS) entry which is preliminary data.</text>
</comment>
<evidence type="ECO:0000313" key="2">
    <source>
        <dbReference type="Proteomes" id="UP000663838"/>
    </source>
</evidence>
<name>A0A821XKD8_9BILA</name>